<feature type="region of interest" description="Disordered" evidence="1">
    <location>
        <begin position="1"/>
        <end position="40"/>
    </location>
</feature>
<name>A0ABP0MKR0_9DINO</name>
<feature type="transmembrane region" description="Helical" evidence="2">
    <location>
        <begin position="322"/>
        <end position="342"/>
    </location>
</feature>
<feature type="transmembrane region" description="Helical" evidence="2">
    <location>
        <begin position="150"/>
        <end position="169"/>
    </location>
</feature>
<proteinExistence type="predicted"/>
<feature type="transmembrane region" description="Helical" evidence="2">
    <location>
        <begin position="488"/>
        <end position="509"/>
    </location>
</feature>
<organism evidence="3 4">
    <name type="scientific">Durusdinium trenchii</name>
    <dbReference type="NCBI Taxonomy" id="1381693"/>
    <lineage>
        <taxon>Eukaryota</taxon>
        <taxon>Sar</taxon>
        <taxon>Alveolata</taxon>
        <taxon>Dinophyceae</taxon>
        <taxon>Suessiales</taxon>
        <taxon>Symbiodiniaceae</taxon>
        <taxon>Durusdinium</taxon>
    </lineage>
</organism>
<gene>
    <name evidence="3" type="ORF">CCMP2556_LOCUS26309</name>
</gene>
<keyword evidence="2" id="KW-0472">Membrane</keyword>
<protein>
    <recommendedName>
        <fullName evidence="5">Transmembrane protein</fullName>
    </recommendedName>
</protein>
<evidence type="ECO:0000256" key="2">
    <source>
        <dbReference type="SAM" id="Phobius"/>
    </source>
</evidence>
<sequence length="513" mass="58156">MTKDPHLALKDPLLSFRSPPLSRTSSGGPEDVPPSRRPVDDLHDFTKEFIERGYHAEYCNWRDSYLKWRQGDSKGAKGENVESTHIKNRMSTFEYWYPTVSAYNFRRTCAYWIGVLFVEGCLFFLWQPLFEYYWAHPPERMEFWIAKMPILMGTTIFGAGIYMGYVELINMDTDTSLTRPNFFWCDWKGLYRLLQQREEGESDRGDAESDSDSSSSEVYWYQPLSSIAGWLIYVAGAILYQVANVADMFDLEEDQHDYLVGWPLVFGGLSFFLGGCCELIHNRCWATAPNTFVWWSSVCNFVGGIGFWFCACPGIFTGYTTLIGVQGTVLYLIGAILGLCMWRTEQFGLSLISNLNRVHRVGGTQIAVRTEKTTGVSQVVPISRAASSPNQAFKLDDVDNVLEDKLSWRGLSFVVMCTLWGSSSLLGVLTVPAAPWEYESTSRTLRRHLISQEMTSIAHAIGAHLIILLNSVSVHVPSEEPYRLLTLAMRLLVMVMTTQAVMSVSTFLVDEHQ</sequence>
<evidence type="ECO:0000256" key="1">
    <source>
        <dbReference type="SAM" id="MobiDB-lite"/>
    </source>
</evidence>
<reference evidence="3 4" key="1">
    <citation type="submission" date="2024-02" db="EMBL/GenBank/DDBJ databases">
        <authorList>
            <person name="Chen Y."/>
            <person name="Shah S."/>
            <person name="Dougan E. K."/>
            <person name="Thang M."/>
            <person name="Chan C."/>
        </authorList>
    </citation>
    <scope>NUCLEOTIDE SEQUENCE [LARGE SCALE GENOMIC DNA]</scope>
</reference>
<dbReference type="Proteomes" id="UP001642484">
    <property type="component" value="Unassembled WGS sequence"/>
</dbReference>
<evidence type="ECO:0000313" key="4">
    <source>
        <dbReference type="Proteomes" id="UP001642484"/>
    </source>
</evidence>
<keyword evidence="4" id="KW-1185">Reference proteome</keyword>
<feature type="transmembrane region" description="Helical" evidence="2">
    <location>
        <begin position="456"/>
        <end position="476"/>
    </location>
</feature>
<feature type="transmembrane region" description="Helical" evidence="2">
    <location>
        <begin position="109"/>
        <end position="130"/>
    </location>
</feature>
<evidence type="ECO:0000313" key="3">
    <source>
        <dbReference type="EMBL" id="CAK9052048.1"/>
    </source>
</evidence>
<keyword evidence="2" id="KW-1133">Transmembrane helix</keyword>
<evidence type="ECO:0008006" key="5">
    <source>
        <dbReference type="Google" id="ProtNLM"/>
    </source>
</evidence>
<feature type="transmembrane region" description="Helical" evidence="2">
    <location>
        <begin position="260"/>
        <end position="280"/>
    </location>
</feature>
<accession>A0ABP0MKR0</accession>
<feature type="transmembrane region" description="Helical" evidence="2">
    <location>
        <begin position="218"/>
        <end position="240"/>
    </location>
</feature>
<keyword evidence="2" id="KW-0812">Transmembrane</keyword>
<feature type="transmembrane region" description="Helical" evidence="2">
    <location>
        <begin position="292"/>
        <end position="316"/>
    </location>
</feature>
<comment type="caution">
    <text evidence="3">The sequence shown here is derived from an EMBL/GenBank/DDBJ whole genome shotgun (WGS) entry which is preliminary data.</text>
</comment>
<dbReference type="EMBL" id="CAXAMN010018202">
    <property type="protein sequence ID" value="CAK9052048.1"/>
    <property type="molecule type" value="Genomic_DNA"/>
</dbReference>